<proteinExistence type="inferred from homology"/>
<sequence>MAGLVRTALVARPSVRTALARYQADQEDLRQAIDAQFPGVTIGPGYHYDQGDNKFLLAISLPLPVLNQNQGPIAVARAKRRRAAAQFQAAQLHVLDQVGRAERNYRASVVAEAEADRIAARARVQARAARAAYRAGATGRVRLLGAEQADILARQNALAAEIQVRTALGQLEDGLHHRFFGSGA</sequence>
<dbReference type="Proteomes" id="UP001521209">
    <property type="component" value="Unassembled WGS sequence"/>
</dbReference>
<dbReference type="PANTHER" id="PTHR30203:SF24">
    <property type="entry name" value="BLR4935 PROTEIN"/>
    <property type="match status" value="1"/>
</dbReference>
<evidence type="ECO:0000256" key="1">
    <source>
        <dbReference type="ARBA" id="ARBA00007613"/>
    </source>
</evidence>
<protein>
    <submittedName>
        <fullName evidence="2">TolC family protein</fullName>
    </submittedName>
</protein>
<comment type="similarity">
    <text evidence="1">Belongs to the outer membrane factor (OMF) (TC 1.B.17) family.</text>
</comment>
<dbReference type="Pfam" id="PF02321">
    <property type="entry name" value="OEP"/>
    <property type="match status" value="1"/>
</dbReference>
<keyword evidence="3" id="KW-1185">Reference proteome</keyword>
<organism evidence="2 3">
    <name type="scientific">Acidiphilium iwatense</name>
    <dbReference type="NCBI Taxonomy" id="768198"/>
    <lineage>
        <taxon>Bacteria</taxon>
        <taxon>Pseudomonadati</taxon>
        <taxon>Pseudomonadota</taxon>
        <taxon>Alphaproteobacteria</taxon>
        <taxon>Acetobacterales</taxon>
        <taxon>Acidocellaceae</taxon>
        <taxon>Acidiphilium</taxon>
    </lineage>
</organism>
<evidence type="ECO:0000313" key="2">
    <source>
        <dbReference type="EMBL" id="MCF3946374.1"/>
    </source>
</evidence>
<dbReference type="InterPro" id="IPR010131">
    <property type="entry name" value="MdtP/NodT-like"/>
</dbReference>
<evidence type="ECO:0000313" key="3">
    <source>
        <dbReference type="Proteomes" id="UP001521209"/>
    </source>
</evidence>
<dbReference type="SUPFAM" id="SSF56954">
    <property type="entry name" value="Outer membrane efflux proteins (OEP)"/>
    <property type="match status" value="1"/>
</dbReference>
<dbReference type="EMBL" id="JAKGBZ010000009">
    <property type="protein sequence ID" value="MCF3946374.1"/>
    <property type="molecule type" value="Genomic_DNA"/>
</dbReference>
<reference evidence="2 3" key="1">
    <citation type="submission" date="2022-01" db="EMBL/GenBank/DDBJ databases">
        <authorList>
            <person name="Won M."/>
            <person name="Kim S.-J."/>
            <person name="Kwon S.-W."/>
        </authorList>
    </citation>
    <scope>NUCLEOTIDE SEQUENCE [LARGE SCALE GENOMIC DNA]</scope>
    <source>
        <strain evidence="2 3">KCTC 23505</strain>
    </source>
</reference>
<gene>
    <name evidence="2" type="ORF">L2A60_06710</name>
</gene>
<comment type="caution">
    <text evidence="2">The sequence shown here is derived from an EMBL/GenBank/DDBJ whole genome shotgun (WGS) entry which is preliminary data.</text>
</comment>
<dbReference type="Gene3D" id="1.20.1600.10">
    <property type="entry name" value="Outer membrane efflux proteins (OEP)"/>
    <property type="match status" value="1"/>
</dbReference>
<dbReference type="PANTHER" id="PTHR30203">
    <property type="entry name" value="OUTER MEMBRANE CATION EFFLUX PROTEIN"/>
    <property type="match status" value="1"/>
</dbReference>
<dbReference type="InterPro" id="IPR003423">
    <property type="entry name" value="OMP_efflux"/>
</dbReference>
<accession>A0ABS9DUJ8</accession>
<name>A0ABS9DUJ8_9PROT</name>